<organism evidence="1 2">
    <name type="scientific">Capnocytophaga ochracea</name>
    <dbReference type="NCBI Taxonomy" id="1018"/>
    <lineage>
        <taxon>Bacteria</taxon>
        <taxon>Pseudomonadati</taxon>
        <taxon>Bacteroidota</taxon>
        <taxon>Flavobacteriia</taxon>
        <taxon>Flavobacteriales</taxon>
        <taxon>Flavobacteriaceae</taxon>
        <taxon>Capnocytophaga</taxon>
    </lineage>
</organism>
<dbReference type="EMBL" id="UAVS01000005">
    <property type="protein sequence ID" value="SQA94055.1"/>
    <property type="molecule type" value="Genomic_DNA"/>
</dbReference>
<protein>
    <submittedName>
        <fullName evidence="1">Uncharacterized protein</fullName>
    </submittedName>
</protein>
<proteinExistence type="predicted"/>
<reference evidence="1 2" key="1">
    <citation type="submission" date="2018-06" db="EMBL/GenBank/DDBJ databases">
        <authorList>
            <consortium name="Pathogen Informatics"/>
            <person name="Doyle S."/>
        </authorList>
    </citation>
    <scope>NUCLEOTIDE SEQUENCE [LARGE SCALE GENOMIC DNA]</scope>
    <source>
        <strain evidence="1 2">NCTC11545</strain>
    </source>
</reference>
<evidence type="ECO:0000313" key="2">
    <source>
        <dbReference type="Proteomes" id="UP000250169"/>
    </source>
</evidence>
<accession>A0A2X2T4I6</accession>
<name>A0A2X2T4I6_CAPOC</name>
<evidence type="ECO:0000313" key="1">
    <source>
        <dbReference type="EMBL" id="SQA94055.1"/>
    </source>
</evidence>
<gene>
    <name evidence="1" type="ORF">NCTC11545_01437</name>
</gene>
<sequence>MNYEHHSTQPLHTEEQLLVKEWSKEKQISFNRRKTYFTKGQLAFTERGIEQANNGLLRPYTEVKKRAREISLKN</sequence>
<dbReference type="RefSeq" id="WP_111972708.1">
    <property type="nucleotide sequence ID" value="NZ_UAVS01000005.1"/>
</dbReference>
<dbReference type="AlphaFoldDB" id="A0A2X2T4I6"/>
<dbReference type="Proteomes" id="UP000250169">
    <property type="component" value="Unassembled WGS sequence"/>
</dbReference>